<dbReference type="PROSITE" id="PS51186">
    <property type="entry name" value="GNAT"/>
    <property type="match status" value="1"/>
</dbReference>
<dbReference type="OrthoDB" id="9796919at2"/>
<evidence type="ECO:0000256" key="4">
    <source>
        <dbReference type="ARBA" id="ARBA00023315"/>
    </source>
</evidence>
<gene>
    <name evidence="7" type="ORF">NCTC13336_00655</name>
</gene>
<evidence type="ECO:0000313" key="8">
    <source>
        <dbReference type="Proteomes" id="UP000254293"/>
    </source>
</evidence>
<dbReference type="GO" id="GO:0005737">
    <property type="term" value="C:cytoplasm"/>
    <property type="evidence" value="ECO:0007669"/>
    <property type="project" value="UniProtKB-SubCell"/>
</dbReference>
<evidence type="ECO:0000313" key="7">
    <source>
        <dbReference type="EMBL" id="STR00447.1"/>
    </source>
</evidence>
<keyword evidence="8" id="KW-1185">Reference proteome</keyword>
<name>A0A377QZL6_9NEIS</name>
<dbReference type="PANTHER" id="PTHR43420:SF44">
    <property type="entry name" value="ACETYLTRANSFERASE YPEA"/>
    <property type="match status" value="1"/>
</dbReference>
<feature type="domain" description="N-acetyltransferase" evidence="6">
    <location>
        <begin position="1"/>
        <end position="147"/>
    </location>
</feature>
<dbReference type="PANTHER" id="PTHR43420">
    <property type="entry name" value="ACETYLTRANSFERASE"/>
    <property type="match status" value="1"/>
</dbReference>
<accession>A0A377QZL6</accession>
<dbReference type="EC" id="2.3.1.266" evidence="5"/>
<comment type="similarity">
    <text evidence="1 5">Belongs to the acetyltransferase family. RimI subfamily.</text>
</comment>
<organism evidence="7 8">
    <name type="scientific">Kingella potus</name>
    <dbReference type="NCBI Taxonomy" id="265175"/>
    <lineage>
        <taxon>Bacteria</taxon>
        <taxon>Pseudomonadati</taxon>
        <taxon>Pseudomonadota</taxon>
        <taxon>Betaproteobacteria</taxon>
        <taxon>Neisseriales</taxon>
        <taxon>Neisseriaceae</taxon>
        <taxon>Kingella</taxon>
    </lineage>
</organism>
<keyword evidence="3 7" id="KW-0808">Transferase</keyword>
<dbReference type="RefSeq" id="WP_115307719.1">
    <property type="nucleotide sequence ID" value="NZ_CP091516.1"/>
</dbReference>
<dbReference type="Gene3D" id="3.40.630.30">
    <property type="match status" value="1"/>
</dbReference>
<protein>
    <recommendedName>
        <fullName evidence="5">[Ribosomal protein bS18]-alanine N-acetyltransferase</fullName>
        <ecNumber evidence="5">2.3.1.266</ecNumber>
    </recommendedName>
</protein>
<sequence length="147" mass="15937">MNIRAASAADCARMAAIDAACNPSPWSEGQFRAALDNRCCTVLLAEENHAAAAFAVWQSVAGESELHLIATAPAARRKGFAAALLRRWLDDCAAQNAERLFLEVRAGNGAAQSLYRKYGFTETARRPAYYSLPEGGREDALIMEKIC</sequence>
<evidence type="ECO:0000256" key="5">
    <source>
        <dbReference type="RuleBase" id="RU363094"/>
    </source>
</evidence>
<dbReference type="SUPFAM" id="SSF55729">
    <property type="entry name" value="Acyl-CoA N-acyltransferases (Nat)"/>
    <property type="match status" value="1"/>
</dbReference>
<evidence type="ECO:0000256" key="1">
    <source>
        <dbReference type="ARBA" id="ARBA00005395"/>
    </source>
</evidence>
<evidence type="ECO:0000256" key="3">
    <source>
        <dbReference type="ARBA" id="ARBA00022679"/>
    </source>
</evidence>
<dbReference type="GO" id="GO:0008999">
    <property type="term" value="F:protein-N-terminal-alanine acetyltransferase activity"/>
    <property type="evidence" value="ECO:0007669"/>
    <property type="project" value="UniProtKB-EC"/>
</dbReference>
<keyword evidence="2 5" id="KW-0963">Cytoplasm</keyword>
<evidence type="ECO:0000256" key="2">
    <source>
        <dbReference type="ARBA" id="ARBA00022490"/>
    </source>
</evidence>
<dbReference type="EMBL" id="UGJJ01000001">
    <property type="protein sequence ID" value="STR00447.1"/>
    <property type="molecule type" value="Genomic_DNA"/>
</dbReference>
<proteinExistence type="inferred from homology"/>
<dbReference type="InterPro" id="IPR006464">
    <property type="entry name" value="AcTrfase_RimI/Ard1"/>
</dbReference>
<dbReference type="InterPro" id="IPR050680">
    <property type="entry name" value="YpeA/RimI_acetyltransf"/>
</dbReference>
<dbReference type="Proteomes" id="UP000254293">
    <property type="component" value="Unassembled WGS sequence"/>
</dbReference>
<dbReference type="CDD" id="cd04301">
    <property type="entry name" value="NAT_SF"/>
    <property type="match status" value="1"/>
</dbReference>
<comment type="subcellular location">
    <subcellularLocation>
        <location evidence="5">Cytoplasm</location>
    </subcellularLocation>
</comment>
<dbReference type="NCBIfam" id="TIGR01575">
    <property type="entry name" value="rimI"/>
    <property type="match status" value="1"/>
</dbReference>
<dbReference type="InterPro" id="IPR000182">
    <property type="entry name" value="GNAT_dom"/>
</dbReference>
<comment type="function">
    <text evidence="5">Acetylates the N-terminal alanine of ribosomal protein bS18.</text>
</comment>
<keyword evidence="4" id="KW-0012">Acyltransferase</keyword>
<dbReference type="Pfam" id="PF00583">
    <property type="entry name" value="Acetyltransf_1"/>
    <property type="match status" value="1"/>
</dbReference>
<reference evidence="7 8" key="1">
    <citation type="submission" date="2018-06" db="EMBL/GenBank/DDBJ databases">
        <authorList>
            <consortium name="Pathogen Informatics"/>
            <person name="Doyle S."/>
        </authorList>
    </citation>
    <scope>NUCLEOTIDE SEQUENCE [LARGE SCALE GENOMIC DNA]</scope>
    <source>
        <strain evidence="7 8">NCTC13336</strain>
    </source>
</reference>
<dbReference type="AlphaFoldDB" id="A0A377QZL6"/>
<dbReference type="InterPro" id="IPR016181">
    <property type="entry name" value="Acyl_CoA_acyltransferase"/>
</dbReference>
<evidence type="ECO:0000259" key="6">
    <source>
        <dbReference type="PROSITE" id="PS51186"/>
    </source>
</evidence>
<comment type="catalytic activity">
    <reaction evidence="5">
        <text>N-terminal L-alanyl-[ribosomal protein bS18] + acetyl-CoA = N-terminal N(alpha)-acetyl-L-alanyl-[ribosomal protein bS18] + CoA + H(+)</text>
        <dbReference type="Rhea" id="RHEA:43756"/>
        <dbReference type="Rhea" id="RHEA-COMP:10676"/>
        <dbReference type="Rhea" id="RHEA-COMP:10677"/>
        <dbReference type="ChEBI" id="CHEBI:15378"/>
        <dbReference type="ChEBI" id="CHEBI:57287"/>
        <dbReference type="ChEBI" id="CHEBI:57288"/>
        <dbReference type="ChEBI" id="CHEBI:64718"/>
        <dbReference type="ChEBI" id="CHEBI:83683"/>
        <dbReference type="EC" id="2.3.1.266"/>
    </reaction>
</comment>